<feature type="domain" description="LysM" evidence="1">
    <location>
        <begin position="37"/>
        <end position="82"/>
    </location>
</feature>
<dbReference type="InterPro" id="IPR018392">
    <property type="entry name" value="LysM"/>
</dbReference>
<dbReference type="OrthoDB" id="9809488at2"/>
<accession>A0A4R8M678</accession>
<dbReference type="AlphaFoldDB" id="A0A4R8M678"/>
<dbReference type="Pfam" id="PF01551">
    <property type="entry name" value="Peptidase_M23"/>
    <property type="match status" value="1"/>
</dbReference>
<dbReference type="SMART" id="SM00257">
    <property type="entry name" value="LysM"/>
    <property type="match status" value="1"/>
</dbReference>
<dbReference type="InterPro" id="IPR016047">
    <property type="entry name" value="M23ase_b-sheet_dom"/>
</dbReference>
<dbReference type="GO" id="GO:0004222">
    <property type="term" value="F:metalloendopeptidase activity"/>
    <property type="evidence" value="ECO:0007669"/>
    <property type="project" value="TreeGrafter"/>
</dbReference>
<comment type="caution">
    <text evidence="2">The sequence shown here is derived from an EMBL/GenBank/DDBJ whole genome shotgun (WGS) entry which is preliminary data.</text>
</comment>
<dbReference type="InterPro" id="IPR050570">
    <property type="entry name" value="Cell_wall_metabolism_enzyme"/>
</dbReference>
<dbReference type="PANTHER" id="PTHR21666">
    <property type="entry name" value="PEPTIDASE-RELATED"/>
    <property type="match status" value="1"/>
</dbReference>
<sequence>MPFFRRFAFLSVLSFFFSVLAVLSFSPAVSANSLPWVEHSVRSGESVAFIAGRYGVSPRTIERANELSVREDDVLPGEKLLVPRKDSDLLATMAEYRARQRGETLVPLIRIEEPLPPPPPPKKAEADLADGIEPLIRPLEGRVTSPFGKRGGRLHDGIDIPARPGTPILAVRSGRVIFSGVIRGFGNTVTIDHGNGFVTRYSHNSTNLVKKGAWVRRGQPVAKVGKTGRTNCHHLHFSVLVNGKPVNPEKYLPK</sequence>
<dbReference type="SUPFAM" id="SSF54106">
    <property type="entry name" value="LysM domain"/>
    <property type="match status" value="1"/>
</dbReference>
<dbReference type="Proteomes" id="UP000295066">
    <property type="component" value="Unassembled WGS sequence"/>
</dbReference>
<dbReference type="Pfam" id="PF01476">
    <property type="entry name" value="LysM"/>
    <property type="match status" value="1"/>
</dbReference>
<dbReference type="PROSITE" id="PS51782">
    <property type="entry name" value="LYSM"/>
    <property type="match status" value="1"/>
</dbReference>
<gene>
    <name evidence="2" type="ORF">C8D99_10757</name>
</gene>
<dbReference type="Gene3D" id="2.70.70.10">
    <property type="entry name" value="Glucose Permease (Domain IIA)"/>
    <property type="match status" value="1"/>
</dbReference>
<protein>
    <submittedName>
        <fullName evidence="2">Murein DD-endopeptidase MepM/ murein hydrolase activator NlpD</fullName>
    </submittedName>
</protein>
<dbReference type="CDD" id="cd00118">
    <property type="entry name" value="LysM"/>
    <property type="match status" value="1"/>
</dbReference>
<dbReference type="RefSeq" id="WP_133957417.1">
    <property type="nucleotide sequence ID" value="NZ_SORI01000007.1"/>
</dbReference>
<evidence type="ECO:0000259" key="1">
    <source>
        <dbReference type="PROSITE" id="PS51782"/>
    </source>
</evidence>
<proteinExistence type="predicted"/>
<dbReference type="SUPFAM" id="SSF51261">
    <property type="entry name" value="Duplicated hybrid motif"/>
    <property type="match status" value="1"/>
</dbReference>
<dbReference type="EMBL" id="SORI01000007">
    <property type="protein sequence ID" value="TDY60850.1"/>
    <property type="molecule type" value="Genomic_DNA"/>
</dbReference>
<evidence type="ECO:0000313" key="2">
    <source>
        <dbReference type="EMBL" id="TDY60850.1"/>
    </source>
</evidence>
<organism evidence="2 3">
    <name type="scientific">Aminivibrio pyruvatiphilus</name>
    <dbReference type="NCBI Taxonomy" id="1005740"/>
    <lineage>
        <taxon>Bacteria</taxon>
        <taxon>Thermotogati</taxon>
        <taxon>Synergistota</taxon>
        <taxon>Synergistia</taxon>
        <taxon>Synergistales</taxon>
        <taxon>Aminobacteriaceae</taxon>
        <taxon>Aminivibrio</taxon>
    </lineage>
</organism>
<name>A0A4R8M678_9BACT</name>
<reference evidence="2 3" key="1">
    <citation type="submission" date="2019-03" db="EMBL/GenBank/DDBJ databases">
        <title>Genomic Encyclopedia of Type Strains, Phase IV (KMG-IV): sequencing the most valuable type-strain genomes for metagenomic binning, comparative biology and taxonomic classification.</title>
        <authorList>
            <person name="Goeker M."/>
        </authorList>
    </citation>
    <scope>NUCLEOTIDE SEQUENCE [LARGE SCALE GENOMIC DNA]</scope>
    <source>
        <strain evidence="2 3">DSM 25964</strain>
    </source>
</reference>
<keyword evidence="3" id="KW-1185">Reference proteome</keyword>
<dbReference type="Gene3D" id="3.10.350.10">
    <property type="entry name" value="LysM domain"/>
    <property type="match status" value="1"/>
</dbReference>
<dbReference type="PANTHER" id="PTHR21666:SF270">
    <property type="entry name" value="MUREIN HYDROLASE ACTIVATOR ENVC"/>
    <property type="match status" value="1"/>
</dbReference>
<keyword evidence="2" id="KW-0378">Hydrolase</keyword>
<dbReference type="CDD" id="cd12797">
    <property type="entry name" value="M23_peptidase"/>
    <property type="match status" value="1"/>
</dbReference>
<evidence type="ECO:0000313" key="3">
    <source>
        <dbReference type="Proteomes" id="UP000295066"/>
    </source>
</evidence>
<dbReference type="InterPro" id="IPR036779">
    <property type="entry name" value="LysM_dom_sf"/>
</dbReference>
<dbReference type="InterPro" id="IPR011055">
    <property type="entry name" value="Dup_hybrid_motif"/>
</dbReference>